<dbReference type="GO" id="GO:0003723">
    <property type="term" value="F:RNA binding"/>
    <property type="evidence" value="ECO:0007669"/>
    <property type="project" value="UniProtKB-KW"/>
</dbReference>
<dbReference type="GO" id="GO:0001522">
    <property type="term" value="P:pseudouridine synthesis"/>
    <property type="evidence" value="ECO:0007669"/>
    <property type="project" value="InterPro"/>
</dbReference>
<dbReference type="InterPro" id="IPR020103">
    <property type="entry name" value="PsdUridine_synth_cat_dom_sf"/>
</dbReference>
<accession>A0A6J6CG81</accession>
<evidence type="ECO:0000313" key="6">
    <source>
        <dbReference type="EMBL" id="CAB4591171.1"/>
    </source>
</evidence>
<dbReference type="Gene3D" id="3.30.70.580">
    <property type="entry name" value="Pseudouridine synthase I, catalytic domain, N-terminal subdomain"/>
    <property type="match status" value="1"/>
</dbReference>
<dbReference type="SUPFAM" id="SSF55120">
    <property type="entry name" value="Pseudouridine synthase"/>
    <property type="match status" value="1"/>
</dbReference>
<dbReference type="InterPro" id="IPR042092">
    <property type="entry name" value="PsdUridine_s_RsuA/RluB/E/F_cat"/>
</dbReference>
<evidence type="ECO:0000259" key="4">
    <source>
        <dbReference type="SMART" id="SM00363"/>
    </source>
</evidence>
<keyword evidence="2" id="KW-0694">RNA-binding</keyword>
<evidence type="ECO:0000313" key="5">
    <source>
        <dbReference type="EMBL" id="CAB4550417.1"/>
    </source>
</evidence>
<name>A0A6J6CG81_9ZZZZ</name>
<sequence length="244" mass="27516">MGLSRLNKLIAEAGVASRRAADKLIAEGRVSIDGETITELGFKADPEISDIKVDGESLKLTKSKTYLAFHKPRGVISTMSDPEGRDNLGDYFKDRKDRLYHVGRLDKDSEGLILLTNDGEFAHRATHPSYGLEKHYLVEIEGEFNKQLSDQLLQGVRLEDGLARAIKVVHARAVSRNHHWVEITIHEGRYHIIRRLIESLGLKVLRLIRTEFGPIGIGDMKPGRHRILNSAELLNLFKVLNIKQ</sequence>
<dbReference type="NCBIfam" id="TIGR00093">
    <property type="entry name" value="pseudouridine synthase"/>
    <property type="match status" value="1"/>
</dbReference>
<dbReference type="CDD" id="cd00165">
    <property type="entry name" value="S4"/>
    <property type="match status" value="1"/>
</dbReference>
<dbReference type="Pfam" id="PF01479">
    <property type="entry name" value="S4"/>
    <property type="match status" value="1"/>
</dbReference>
<dbReference type="PROSITE" id="PS50889">
    <property type="entry name" value="S4"/>
    <property type="match status" value="1"/>
</dbReference>
<comment type="similarity">
    <text evidence="1">Belongs to the pseudouridine synthase RsuA family.</text>
</comment>
<dbReference type="AlphaFoldDB" id="A0A6J6CG81"/>
<proteinExistence type="inferred from homology"/>
<reference evidence="5" key="1">
    <citation type="submission" date="2020-05" db="EMBL/GenBank/DDBJ databases">
        <authorList>
            <person name="Chiriac C."/>
            <person name="Salcher M."/>
            <person name="Ghai R."/>
            <person name="Kavagutti S V."/>
        </authorList>
    </citation>
    <scope>NUCLEOTIDE SEQUENCE</scope>
</reference>
<dbReference type="PROSITE" id="PS01149">
    <property type="entry name" value="PSI_RSU"/>
    <property type="match status" value="1"/>
</dbReference>
<dbReference type="GO" id="GO:0009982">
    <property type="term" value="F:pseudouridine synthase activity"/>
    <property type="evidence" value="ECO:0007669"/>
    <property type="project" value="InterPro"/>
</dbReference>
<protein>
    <submittedName>
        <fullName evidence="5">Unannotated protein</fullName>
    </submittedName>
</protein>
<dbReference type="SUPFAM" id="SSF55174">
    <property type="entry name" value="Alpha-L RNA-binding motif"/>
    <property type="match status" value="1"/>
</dbReference>
<dbReference type="Pfam" id="PF00849">
    <property type="entry name" value="PseudoU_synth_2"/>
    <property type="match status" value="1"/>
</dbReference>
<evidence type="ECO:0000256" key="3">
    <source>
        <dbReference type="ARBA" id="ARBA00023235"/>
    </source>
</evidence>
<gene>
    <name evidence="5" type="ORF">UFOPK1508_00378</name>
    <name evidence="6" type="ORF">UFOPK1798_00447</name>
</gene>
<evidence type="ECO:0000256" key="2">
    <source>
        <dbReference type="ARBA" id="ARBA00022884"/>
    </source>
</evidence>
<dbReference type="Gene3D" id="3.30.70.1560">
    <property type="entry name" value="Alpha-L RNA-binding motif"/>
    <property type="match status" value="1"/>
</dbReference>
<dbReference type="InterPro" id="IPR036986">
    <property type="entry name" value="S4_RNA-bd_sf"/>
</dbReference>
<dbReference type="InterPro" id="IPR000748">
    <property type="entry name" value="PsdUridine_synth_RsuA/RluB/E/F"/>
</dbReference>
<keyword evidence="3" id="KW-0413">Isomerase</keyword>
<dbReference type="EMBL" id="CAEZUH010000028">
    <property type="protein sequence ID" value="CAB4591171.1"/>
    <property type="molecule type" value="Genomic_DNA"/>
</dbReference>
<dbReference type="InterPro" id="IPR018496">
    <property type="entry name" value="PsdUridine_synth_RsuA/RluB_CS"/>
</dbReference>
<organism evidence="5">
    <name type="scientific">freshwater metagenome</name>
    <dbReference type="NCBI Taxonomy" id="449393"/>
    <lineage>
        <taxon>unclassified sequences</taxon>
        <taxon>metagenomes</taxon>
        <taxon>ecological metagenomes</taxon>
    </lineage>
</organism>
<dbReference type="EMBL" id="CAEZSW010000027">
    <property type="protein sequence ID" value="CAB4550417.1"/>
    <property type="molecule type" value="Genomic_DNA"/>
</dbReference>
<dbReference type="PANTHER" id="PTHR47683">
    <property type="entry name" value="PSEUDOURIDINE SYNTHASE FAMILY PROTEIN-RELATED"/>
    <property type="match status" value="1"/>
</dbReference>
<dbReference type="InterPro" id="IPR020094">
    <property type="entry name" value="TruA/RsuA/RluB/E/F_N"/>
</dbReference>
<evidence type="ECO:0000256" key="1">
    <source>
        <dbReference type="ARBA" id="ARBA00008348"/>
    </source>
</evidence>
<dbReference type="Gene3D" id="3.10.290.10">
    <property type="entry name" value="RNA-binding S4 domain"/>
    <property type="match status" value="1"/>
</dbReference>
<dbReference type="InterPro" id="IPR002942">
    <property type="entry name" value="S4_RNA-bd"/>
</dbReference>
<dbReference type="CDD" id="cd02870">
    <property type="entry name" value="PseudoU_synth_RsuA_like"/>
    <property type="match status" value="1"/>
</dbReference>
<dbReference type="SMART" id="SM00363">
    <property type="entry name" value="S4"/>
    <property type="match status" value="1"/>
</dbReference>
<dbReference type="InterPro" id="IPR050343">
    <property type="entry name" value="RsuA_PseudoU_synthase"/>
</dbReference>
<dbReference type="GO" id="GO:0006364">
    <property type="term" value="P:rRNA processing"/>
    <property type="evidence" value="ECO:0007669"/>
    <property type="project" value="UniProtKB-ARBA"/>
</dbReference>
<dbReference type="FunFam" id="3.30.70.1560:FF:000001">
    <property type="entry name" value="Pseudouridine synthase"/>
    <property type="match status" value="1"/>
</dbReference>
<dbReference type="PANTHER" id="PTHR47683:SF2">
    <property type="entry name" value="RNA-BINDING S4 DOMAIN-CONTAINING PROTEIN"/>
    <property type="match status" value="1"/>
</dbReference>
<dbReference type="GO" id="GO:0005829">
    <property type="term" value="C:cytosol"/>
    <property type="evidence" value="ECO:0007669"/>
    <property type="project" value="UniProtKB-ARBA"/>
</dbReference>
<dbReference type="FunFam" id="3.10.290.10:FF:000003">
    <property type="entry name" value="Pseudouridine synthase"/>
    <property type="match status" value="1"/>
</dbReference>
<feature type="domain" description="RNA-binding S4" evidence="4">
    <location>
        <begin position="4"/>
        <end position="66"/>
    </location>
</feature>
<dbReference type="InterPro" id="IPR006145">
    <property type="entry name" value="PsdUridine_synth_RsuA/RluA"/>
</dbReference>